<protein>
    <submittedName>
        <fullName evidence="2">Uncharacterized protein</fullName>
    </submittedName>
</protein>
<feature type="region of interest" description="Disordered" evidence="1">
    <location>
        <begin position="207"/>
        <end position="232"/>
    </location>
</feature>
<reference evidence="3" key="1">
    <citation type="journal article" date="2010" name="Genome Res.">
        <title>Population genomic sequencing of Coccidioides fungi reveals recent hybridization and transposon control.</title>
        <authorList>
            <person name="Neafsey D.E."/>
            <person name="Barker B.M."/>
            <person name="Sharpton T.J."/>
            <person name="Stajich J.E."/>
            <person name="Park D.J."/>
            <person name="Whiston E."/>
            <person name="Hung C.-Y."/>
            <person name="McMahan C."/>
            <person name="White J."/>
            <person name="Sykes S."/>
            <person name="Heiman D."/>
            <person name="Young S."/>
            <person name="Zeng Q."/>
            <person name="Abouelleil A."/>
            <person name="Aftuck L."/>
            <person name="Bessette D."/>
            <person name="Brown A."/>
            <person name="FitzGerald M."/>
            <person name="Lui A."/>
            <person name="Macdonald J.P."/>
            <person name="Priest M."/>
            <person name="Orbach M.J."/>
            <person name="Galgiani J.N."/>
            <person name="Kirkland T.N."/>
            <person name="Cole G.T."/>
            <person name="Birren B.W."/>
            <person name="Henn M.R."/>
            <person name="Taylor J.W."/>
            <person name="Rounsley S.D."/>
        </authorList>
    </citation>
    <scope>NUCLEOTIDE SEQUENCE [LARGE SCALE GENOMIC DNA]</scope>
    <source>
        <strain evidence="3">RMSCC 757 / Silveira</strain>
    </source>
</reference>
<evidence type="ECO:0000313" key="2">
    <source>
        <dbReference type="EMBL" id="EFW22732.1"/>
    </source>
</evidence>
<dbReference type="Proteomes" id="UP000002497">
    <property type="component" value="Unassembled WGS sequence"/>
</dbReference>
<dbReference type="HOGENOM" id="CLU_037030_1_0_1"/>
<dbReference type="OrthoDB" id="4187842at2759"/>
<dbReference type="VEuPathDB" id="FungiDB:D8B26_006314"/>
<evidence type="ECO:0000256" key="1">
    <source>
        <dbReference type="SAM" id="MobiDB-lite"/>
    </source>
</evidence>
<keyword evidence="3" id="KW-1185">Reference proteome</keyword>
<organism evidence="3">
    <name type="scientific">Coccidioides posadasii (strain RMSCC 757 / Silveira)</name>
    <name type="common">Valley fever fungus</name>
    <dbReference type="NCBI Taxonomy" id="443226"/>
    <lineage>
        <taxon>Eukaryota</taxon>
        <taxon>Fungi</taxon>
        <taxon>Dikarya</taxon>
        <taxon>Ascomycota</taxon>
        <taxon>Pezizomycotina</taxon>
        <taxon>Eurotiomycetes</taxon>
        <taxon>Eurotiomycetidae</taxon>
        <taxon>Onygenales</taxon>
        <taxon>Onygenaceae</taxon>
        <taxon>Coccidioides</taxon>
    </lineage>
</organism>
<name>E9CSS2_COCPS</name>
<proteinExistence type="predicted"/>
<dbReference type="AlphaFoldDB" id="E9CSS2"/>
<dbReference type="VEuPathDB" id="FungiDB:D8B26_006069"/>
<gene>
    <name evidence="2" type="ORF">CPSG_00631</name>
</gene>
<evidence type="ECO:0000313" key="3">
    <source>
        <dbReference type="Proteomes" id="UP000002497"/>
    </source>
</evidence>
<reference evidence="3" key="2">
    <citation type="submission" date="2010-03" db="EMBL/GenBank/DDBJ databases">
        <title>The genome sequence of Coccidioides posadasii strain Silveira.</title>
        <authorList>
            <consortium name="The Broad Institute Genome Sequencing Center for Infectious Disease"/>
            <person name="Neafsey D."/>
            <person name="Orbach M."/>
            <person name="Henn M.R."/>
            <person name="Cole G.T."/>
            <person name="Galgiani J."/>
            <person name="Gardner M.J."/>
            <person name="Kirkland T.N."/>
            <person name="Taylor J.W."/>
            <person name="Young S.K."/>
            <person name="Zeng Q."/>
            <person name="Koehrsen M."/>
            <person name="Alvarado L."/>
            <person name="Berlin A."/>
            <person name="Borenstein D."/>
            <person name="Chapman S.B."/>
            <person name="Chen Z."/>
            <person name="Engels R."/>
            <person name="Freedman E."/>
            <person name="Gellesch M."/>
            <person name="Goldberg J."/>
            <person name="Griggs A."/>
            <person name="Gujja S."/>
            <person name="Heilman E."/>
            <person name="Heiman D."/>
            <person name="Howarth C."/>
            <person name="Jen D."/>
            <person name="Larson L."/>
            <person name="Mehta T."/>
            <person name="Neiman D."/>
            <person name="Park D."/>
            <person name="Pearson M."/>
            <person name="Richards J."/>
            <person name="Roberts A."/>
            <person name="Saif S."/>
            <person name="Shea T."/>
            <person name="Shenoy N."/>
            <person name="Sisk P."/>
            <person name="Stolte C."/>
            <person name="Sykes S."/>
            <person name="Walk T."/>
            <person name="White J."/>
            <person name="Yandava C."/>
            <person name="Haas B."/>
            <person name="Nusbaum C."/>
            <person name="Birren B."/>
        </authorList>
    </citation>
    <scope>NUCLEOTIDE SEQUENCE [LARGE SCALE GENOMIC DNA]</scope>
    <source>
        <strain evidence="3">RMSCC 757 / Silveira</strain>
    </source>
</reference>
<dbReference type="EMBL" id="GL636486">
    <property type="protein sequence ID" value="EFW22732.1"/>
    <property type="molecule type" value="Genomic_DNA"/>
</dbReference>
<dbReference type="VEuPathDB" id="FungiDB:CPSG_00631"/>
<accession>E9CSS2</accession>
<dbReference type="STRING" id="443226.E9CSS2"/>
<sequence>MIKYQYYTTSRNLYWKWCWKLLCKPAKWAECVWSVNHPFPWFSLHPLNPKLSYSPGLYFPQTKFWKAKLYCYDNASQSQVMGTWEEGLQFAPTPGYFMLDSLSPTPDHALQTHDHLEFLPLAKWMKGKDYKEQPPNYICYTIAWRIIINHRVEARETKQDLIVAPMERQLCKWSNLIHMGKKPTVSISFKYMHDNNCPTHVSKKVDKQNTSSATRRMLAKQDAQIDAEEESSGQPSIWRHVLIKHVDNGGKLENHQDVPDNIQEALYMEAQRRFEKGSGKAHNITAGAPYPPININVLPGHSTHGSVAAISSPKFEHSNEQLKLSGPQDEAVKEYCKWQEQQVTDKTHKADWRKACDITLSHGLDLELVYEDQEHVKFLLEQEVMKGTA</sequence>